<dbReference type="AlphaFoldDB" id="A0A6M4GX49"/>
<dbReference type="InterPro" id="IPR011990">
    <property type="entry name" value="TPR-like_helical_dom_sf"/>
</dbReference>
<dbReference type="SUPFAM" id="SSF48452">
    <property type="entry name" value="TPR-like"/>
    <property type="match status" value="1"/>
</dbReference>
<name>A0A6M4GX49_9PROT</name>
<sequence>MQPDPIHSDVLSFWFGESGKSRAEWFRKDAAFDQQIRKRFGALHAGASAGGLASWEDEPRSALALLIVLDQFSRNLFRNDPRAFAQDARALRVAEKVLERGWHRALQPIERQFVYLPLEHAEDLARQDRAVALFEELQASPGMEGIAEWAEKHRVVIRRFGRFPHRNAALGRTSTPEEETFILTPGSGF</sequence>
<accession>A0A6M4GX49</accession>
<evidence type="ECO:0000313" key="1">
    <source>
        <dbReference type="EMBL" id="QJR11850.1"/>
    </source>
</evidence>
<dbReference type="Pfam" id="PF06041">
    <property type="entry name" value="DUF924"/>
    <property type="match status" value="1"/>
</dbReference>
<dbReference type="InterPro" id="IPR010323">
    <property type="entry name" value="DUF924"/>
</dbReference>
<dbReference type="Gene3D" id="1.20.58.320">
    <property type="entry name" value="TPR-like"/>
    <property type="match status" value="1"/>
</dbReference>
<dbReference type="Gene3D" id="1.25.40.10">
    <property type="entry name" value="Tetratricopeptide repeat domain"/>
    <property type="match status" value="1"/>
</dbReference>
<gene>
    <name evidence="1" type="ORF">DSM104443_02933</name>
</gene>
<evidence type="ECO:0000313" key="2">
    <source>
        <dbReference type="Proteomes" id="UP000501534"/>
    </source>
</evidence>
<dbReference type="KEGG" id="uru:DSM104443_02933"/>
<dbReference type="EMBL" id="CP053069">
    <property type="protein sequence ID" value="QJR11850.1"/>
    <property type="molecule type" value="Genomic_DNA"/>
</dbReference>
<evidence type="ECO:0008006" key="3">
    <source>
        <dbReference type="Google" id="ProtNLM"/>
    </source>
</evidence>
<keyword evidence="2" id="KW-1185">Reference proteome</keyword>
<protein>
    <recommendedName>
        <fullName evidence="3">DUF924 domain-containing protein</fullName>
    </recommendedName>
</protein>
<dbReference type="RefSeq" id="WP_171093535.1">
    <property type="nucleotide sequence ID" value="NZ_CP053069.1"/>
</dbReference>
<organism evidence="1 2">
    <name type="scientific">Usitatibacter rugosus</name>
    <dbReference type="NCBI Taxonomy" id="2732067"/>
    <lineage>
        <taxon>Bacteria</taxon>
        <taxon>Pseudomonadati</taxon>
        <taxon>Pseudomonadota</taxon>
        <taxon>Betaproteobacteria</taxon>
        <taxon>Nitrosomonadales</taxon>
        <taxon>Usitatibacteraceae</taxon>
        <taxon>Usitatibacter</taxon>
    </lineage>
</organism>
<proteinExistence type="predicted"/>
<reference evidence="1 2" key="1">
    <citation type="submission" date="2020-04" db="EMBL/GenBank/DDBJ databases">
        <title>Usitatibacter rugosus gen. nov., sp. nov. and Usitatibacter palustris sp. nov., novel members of Usitatibacteraceae fam. nov. within the order Nitrosomonadales isolated from soil.</title>
        <authorList>
            <person name="Huber K.J."/>
            <person name="Neumann-Schaal M."/>
            <person name="Geppert A."/>
            <person name="Luckner M."/>
            <person name="Wanner G."/>
            <person name="Overmann J."/>
        </authorList>
    </citation>
    <scope>NUCLEOTIDE SEQUENCE [LARGE SCALE GENOMIC DNA]</scope>
    <source>
        <strain evidence="1 2">0125_3</strain>
    </source>
</reference>
<dbReference type="Proteomes" id="UP000501534">
    <property type="component" value="Chromosome"/>
</dbReference>